<gene>
    <name evidence="3" type="ORF">G0D12_24580</name>
</gene>
<dbReference type="InterPro" id="IPR016032">
    <property type="entry name" value="Sig_transdc_resp-reg_C-effctor"/>
</dbReference>
<dbReference type="GO" id="GO:0006355">
    <property type="term" value="P:regulation of DNA-templated transcription"/>
    <property type="evidence" value="ECO:0007669"/>
    <property type="project" value="InterPro"/>
</dbReference>
<dbReference type="AlphaFoldDB" id="A0A702FEE6"/>
<proteinExistence type="predicted"/>
<dbReference type="SMART" id="SM00421">
    <property type="entry name" value="HTH_LUXR"/>
    <property type="match status" value="1"/>
</dbReference>
<name>A0A702FEE6_SALET</name>
<comment type="caution">
    <text evidence="3">The sequence shown here is derived from an EMBL/GenBank/DDBJ whole genome shotgun (WGS) entry which is preliminary data.</text>
</comment>
<dbReference type="SUPFAM" id="SSF46894">
    <property type="entry name" value="C-terminal effector domain of the bipartite response regulators"/>
    <property type="match status" value="1"/>
</dbReference>
<organism evidence="3">
    <name type="scientific">Salmonella enterica subsp. enterica serovar Eastbourne</name>
    <dbReference type="NCBI Taxonomy" id="486993"/>
    <lineage>
        <taxon>Bacteria</taxon>
        <taxon>Pseudomonadati</taxon>
        <taxon>Pseudomonadota</taxon>
        <taxon>Gammaproteobacteria</taxon>
        <taxon>Enterobacterales</taxon>
        <taxon>Enterobacteriaceae</taxon>
        <taxon>Salmonella</taxon>
    </lineage>
</organism>
<reference evidence="3" key="2">
    <citation type="submission" date="2018-07" db="EMBL/GenBank/DDBJ databases">
        <authorList>
            <consortium name="NCBI Pathogen Detection Project"/>
        </authorList>
    </citation>
    <scope>NUCLEOTIDE SEQUENCE</scope>
    <source>
        <strain evidence="3">M138</strain>
    </source>
</reference>
<evidence type="ECO:0000256" key="1">
    <source>
        <dbReference type="ARBA" id="ARBA00023125"/>
    </source>
</evidence>
<dbReference type="EMBL" id="DAAMHJ010000035">
    <property type="protein sequence ID" value="HAC6678813.1"/>
    <property type="molecule type" value="Genomic_DNA"/>
</dbReference>
<dbReference type="GO" id="GO:0003677">
    <property type="term" value="F:DNA binding"/>
    <property type="evidence" value="ECO:0007669"/>
    <property type="project" value="UniProtKB-KW"/>
</dbReference>
<accession>A0A702FEE6</accession>
<evidence type="ECO:0000259" key="2">
    <source>
        <dbReference type="PROSITE" id="PS50043"/>
    </source>
</evidence>
<keyword evidence="1" id="KW-0238">DNA-binding</keyword>
<reference evidence="3" key="1">
    <citation type="journal article" date="2018" name="Genome Biol.">
        <title>SKESA: strategic k-mer extension for scrupulous assemblies.</title>
        <authorList>
            <person name="Souvorov A."/>
            <person name="Agarwala R."/>
            <person name="Lipman D.J."/>
        </authorList>
    </citation>
    <scope>NUCLEOTIDE SEQUENCE</scope>
    <source>
        <strain evidence="3">M138</strain>
    </source>
</reference>
<feature type="domain" description="HTH luxR-type" evidence="2">
    <location>
        <begin position="24"/>
        <end position="89"/>
    </location>
</feature>
<dbReference type="Gene3D" id="1.10.10.10">
    <property type="entry name" value="Winged helix-like DNA-binding domain superfamily/Winged helix DNA-binding domain"/>
    <property type="match status" value="1"/>
</dbReference>
<dbReference type="InterPro" id="IPR000792">
    <property type="entry name" value="Tscrpt_reg_LuxR_C"/>
</dbReference>
<dbReference type="InterPro" id="IPR036388">
    <property type="entry name" value="WH-like_DNA-bd_sf"/>
</dbReference>
<dbReference type="PROSITE" id="PS50043">
    <property type="entry name" value="HTH_LUXR_2"/>
    <property type="match status" value="1"/>
</dbReference>
<protein>
    <submittedName>
        <fullName evidence="3">LuxR family transcriptional regulator</fullName>
    </submittedName>
</protein>
<sequence length="102" mass="11275">MTDLPQTNQTSRSREIRQGSLIVTVRDTDMLTPLELEMVCYLLQGFSLSQIACLRHRSIKTVSIQKQQACRKLGCASTATLLLALLDNGIVTLRRAGDGNRA</sequence>
<evidence type="ECO:0000313" key="3">
    <source>
        <dbReference type="EMBL" id="HAC6678813.1"/>
    </source>
</evidence>